<evidence type="ECO:0000256" key="2">
    <source>
        <dbReference type="ARBA" id="ARBA00005582"/>
    </source>
</evidence>
<evidence type="ECO:0000256" key="8">
    <source>
        <dbReference type="ARBA" id="ARBA00022842"/>
    </source>
</evidence>
<evidence type="ECO:0000256" key="5">
    <source>
        <dbReference type="ARBA" id="ARBA00022723"/>
    </source>
</evidence>
<evidence type="ECO:0000256" key="13">
    <source>
        <dbReference type="ARBA" id="ARBA00040794"/>
    </source>
</evidence>
<keyword evidence="9" id="KW-0234">DNA repair</keyword>
<dbReference type="PANTHER" id="PTHR47707:SF1">
    <property type="entry name" value="NUDIX HYDROLASE FAMILY PROTEIN"/>
    <property type="match status" value="1"/>
</dbReference>
<evidence type="ECO:0000256" key="15">
    <source>
        <dbReference type="ARBA" id="ARBA00041979"/>
    </source>
</evidence>
<dbReference type="EC" id="3.6.1.55" evidence="12"/>
<evidence type="ECO:0000256" key="14">
    <source>
        <dbReference type="ARBA" id="ARBA00041592"/>
    </source>
</evidence>
<keyword evidence="5" id="KW-0479">Metal-binding</keyword>
<comment type="similarity">
    <text evidence="2">Belongs to the Nudix hydrolase family.</text>
</comment>
<keyword evidence="6" id="KW-0227">DNA damage</keyword>
<evidence type="ECO:0000256" key="9">
    <source>
        <dbReference type="ARBA" id="ARBA00023204"/>
    </source>
</evidence>
<dbReference type="OrthoDB" id="9810648at2"/>
<dbReference type="GO" id="GO:0035539">
    <property type="term" value="F:8-oxo-7,8-dihydrodeoxyguanosine triphosphate pyrophosphatase activity"/>
    <property type="evidence" value="ECO:0007669"/>
    <property type="project" value="UniProtKB-EC"/>
</dbReference>
<evidence type="ECO:0000256" key="7">
    <source>
        <dbReference type="ARBA" id="ARBA00022801"/>
    </source>
</evidence>
<reference evidence="18 19" key="1">
    <citation type="submission" date="2018-12" db="EMBL/GenBank/DDBJ databases">
        <authorList>
            <person name="Chong R.A."/>
        </authorList>
    </citation>
    <scope>NUCLEOTIDE SEQUENCE [LARGE SCALE GENOMIC DNA]</scope>
    <source>
        <strain evidence="18 19">Aar</strain>
    </source>
</reference>
<dbReference type="Pfam" id="PF00293">
    <property type="entry name" value="NUDIX"/>
    <property type="match status" value="1"/>
</dbReference>
<dbReference type="RefSeq" id="WP_158364249.1">
    <property type="nucleotide sequence ID" value="NZ_CP034900.1"/>
</dbReference>
<keyword evidence="8" id="KW-0460">Magnesium</keyword>
<dbReference type="GO" id="GO:0006281">
    <property type="term" value="P:DNA repair"/>
    <property type="evidence" value="ECO:0007669"/>
    <property type="project" value="UniProtKB-KW"/>
</dbReference>
<reference evidence="18 19" key="2">
    <citation type="submission" date="2019-05" db="EMBL/GenBank/DDBJ databases">
        <title>Genome evolution of the obligate endosymbiont Buchnera aphidicola.</title>
        <authorList>
            <person name="Moran N.A."/>
        </authorList>
    </citation>
    <scope>NUCLEOTIDE SEQUENCE [LARGE SCALE GENOMIC DNA]</scope>
    <source>
        <strain evidence="18 19">Aar</strain>
    </source>
</reference>
<evidence type="ECO:0000256" key="12">
    <source>
        <dbReference type="ARBA" id="ARBA00038905"/>
    </source>
</evidence>
<evidence type="ECO:0000256" key="11">
    <source>
        <dbReference type="ARBA" id="ARBA00036904"/>
    </source>
</evidence>
<evidence type="ECO:0000256" key="6">
    <source>
        <dbReference type="ARBA" id="ARBA00022763"/>
    </source>
</evidence>
<evidence type="ECO:0000313" key="18">
    <source>
        <dbReference type="EMBL" id="QCI15892.1"/>
    </source>
</evidence>
<keyword evidence="3" id="KW-0515">Mutator protein</keyword>
<protein>
    <recommendedName>
        <fullName evidence="13">8-oxo-dGTP diphosphatase</fullName>
        <ecNumber evidence="12">3.6.1.55</ecNumber>
    </recommendedName>
    <alternativeName>
        <fullName evidence="16">7,8-dihydro-8-oxoguanine-triphosphatase</fullName>
    </alternativeName>
    <alternativeName>
        <fullName evidence="15">Mutator protein MutT</fullName>
    </alternativeName>
    <alternativeName>
        <fullName evidence="14">dGTP pyrophosphohydrolase</fullName>
    </alternativeName>
</protein>
<accession>A0A4D6XHH7</accession>
<comment type="cofactor">
    <cofactor evidence="1">
        <name>Mg(2+)</name>
        <dbReference type="ChEBI" id="CHEBI:18420"/>
    </cofactor>
</comment>
<dbReference type="InterPro" id="IPR015797">
    <property type="entry name" value="NUDIX_hydrolase-like_dom_sf"/>
</dbReference>
<dbReference type="PROSITE" id="PS00893">
    <property type="entry name" value="NUDIX_BOX"/>
    <property type="match status" value="1"/>
</dbReference>
<dbReference type="InterPro" id="IPR047127">
    <property type="entry name" value="MutT-like"/>
</dbReference>
<evidence type="ECO:0000259" key="17">
    <source>
        <dbReference type="PROSITE" id="PS51462"/>
    </source>
</evidence>
<evidence type="ECO:0000256" key="16">
    <source>
        <dbReference type="ARBA" id="ARBA00042798"/>
    </source>
</evidence>
<keyword evidence="4" id="KW-0235">DNA replication</keyword>
<dbReference type="GO" id="GO:0008413">
    <property type="term" value="F:8-oxo-7,8-dihydroguanosine triphosphate pyrophosphatase activity"/>
    <property type="evidence" value="ECO:0007669"/>
    <property type="project" value="TreeGrafter"/>
</dbReference>
<dbReference type="InterPro" id="IPR000086">
    <property type="entry name" value="NUDIX_hydrolase_dom"/>
</dbReference>
<evidence type="ECO:0000256" key="1">
    <source>
        <dbReference type="ARBA" id="ARBA00001946"/>
    </source>
</evidence>
<dbReference type="PROSITE" id="PS51462">
    <property type="entry name" value="NUDIX"/>
    <property type="match status" value="1"/>
</dbReference>
<organism evidence="18 19">
    <name type="scientific">Buchnera aphidicola</name>
    <name type="common">Artemisaphis artemisicola</name>
    <dbReference type="NCBI Taxonomy" id="1241836"/>
    <lineage>
        <taxon>Bacteria</taxon>
        <taxon>Pseudomonadati</taxon>
        <taxon>Pseudomonadota</taxon>
        <taxon>Gammaproteobacteria</taxon>
        <taxon>Enterobacterales</taxon>
        <taxon>Erwiniaceae</taxon>
        <taxon>Buchnera</taxon>
    </lineage>
</organism>
<dbReference type="InterPro" id="IPR020084">
    <property type="entry name" value="NUDIX_hydrolase_CS"/>
</dbReference>
<dbReference type="GO" id="GO:0044715">
    <property type="term" value="F:8-oxo-dGDP phosphatase activity"/>
    <property type="evidence" value="ECO:0007669"/>
    <property type="project" value="TreeGrafter"/>
</dbReference>
<dbReference type="Gene3D" id="3.90.79.10">
    <property type="entry name" value="Nucleoside Triphosphate Pyrophosphohydrolase"/>
    <property type="match status" value="1"/>
</dbReference>
<evidence type="ECO:0000256" key="4">
    <source>
        <dbReference type="ARBA" id="ARBA00022705"/>
    </source>
</evidence>
<dbReference type="GO" id="GO:0044716">
    <property type="term" value="F:8-oxo-GDP phosphatase activity"/>
    <property type="evidence" value="ECO:0007669"/>
    <property type="project" value="TreeGrafter"/>
</dbReference>
<dbReference type="AlphaFoldDB" id="A0A4D6XHH7"/>
<dbReference type="PANTHER" id="PTHR47707">
    <property type="entry name" value="8-OXO-DGTP DIPHOSPHATASE"/>
    <property type="match status" value="1"/>
</dbReference>
<evidence type="ECO:0000256" key="10">
    <source>
        <dbReference type="ARBA" id="ARBA00035861"/>
    </source>
</evidence>
<dbReference type="Proteomes" id="UP000298654">
    <property type="component" value="Chromosome"/>
</dbReference>
<feature type="domain" description="Nudix hydrolase" evidence="17">
    <location>
        <begin position="1"/>
        <end position="124"/>
    </location>
</feature>
<sequence length="130" mass="15484">MNDKVAIGILIKNNQVYITKGKYKQNIWEFPGGKLKKDENIIHALKREILEEVGIIVLESVFYQRIKYIRCKKKITLYFFFIIKWKGEPYSREGYFYIWKSMRNLKSSHFPPANSKIIAFLKKASVLEIF</sequence>
<proteinExistence type="inferred from homology"/>
<dbReference type="GO" id="GO:0046872">
    <property type="term" value="F:metal ion binding"/>
    <property type="evidence" value="ECO:0007669"/>
    <property type="project" value="UniProtKB-KW"/>
</dbReference>
<comment type="catalytic activity">
    <reaction evidence="10">
        <text>8-oxo-dGTP + H2O = 8-oxo-dGMP + diphosphate + H(+)</text>
        <dbReference type="Rhea" id="RHEA:31575"/>
        <dbReference type="ChEBI" id="CHEBI:15377"/>
        <dbReference type="ChEBI" id="CHEBI:15378"/>
        <dbReference type="ChEBI" id="CHEBI:33019"/>
        <dbReference type="ChEBI" id="CHEBI:63224"/>
        <dbReference type="ChEBI" id="CHEBI:77896"/>
        <dbReference type="EC" id="3.6.1.55"/>
    </reaction>
</comment>
<dbReference type="GO" id="GO:0006260">
    <property type="term" value="P:DNA replication"/>
    <property type="evidence" value="ECO:0007669"/>
    <property type="project" value="UniProtKB-KW"/>
</dbReference>
<evidence type="ECO:0000313" key="19">
    <source>
        <dbReference type="Proteomes" id="UP000298654"/>
    </source>
</evidence>
<keyword evidence="7" id="KW-0378">Hydrolase</keyword>
<gene>
    <name evidence="18" type="ORF">D9V59_01005</name>
</gene>
<comment type="catalytic activity">
    <reaction evidence="11">
        <text>8-oxo-GTP + H2O = 8-oxo-GMP + diphosphate + H(+)</text>
        <dbReference type="Rhea" id="RHEA:67616"/>
        <dbReference type="ChEBI" id="CHEBI:15377"/>
        <dbReference type="ChEBI" id="CHEBI:15378"/>
        <dbReference type="ChEBI" id="CHEBI:33019"/>
        <dbReference type="ChEBI" id="CHEBI:143553"/>
        <dbReference type="ChEBI" id="CHEBI:145694"/>
    </reaction>
</comment>
<dbReference type="SUPFAM" id="SSF55811">
    <property type="entry name" value="Nudix"/>
    <property type="match status" value="1"/>
</dbReference>
<name>A0A4D6XHH7_9GAMM</name>
<dbReference type="EMBL" id="CP034900">
    <property type="protein sequence ID" value="QCI15892.1"/>
    <property type="molecule type" value="Genomic_DNA"/>
</dbReference>
<evidence type="ECO:0000256" key="3">
    <source>
        <dbReference type="ARBA" id="ARBA00022457"/>
    </source>
</evidence>